<reference evidence="2 3" key="1">
    <citation type="submission" date="2021-03" db="EMBL/GenBank/DDBJ databases">
        <title>Whole genome sequence of Metabacillus bambusae BG109.</title>
        <authorList>
            <person name="Jeong J.W."/>
        </authorList>
    </citation>
    <scope>NUCLEOTIDE SEQUENCE [LARGE SCALE GENOMIC DNA]</scope>
    <source>
        <strain evidence="2 3">BG109</strain>
    </source>
</reference>
<dbReference type="PANTHER" id="PTHR10885:SF0">
    <property type="entry name" value="ISOPENTENYL-DIPHOSPHATE DELTA-ISOMERASE"/>
    <property type="match status" value="1"/>
</dbReference>
<gene>
    <name evidence="2" type="ORF">I7822_12845</name>
</gene>
<sequence length="209" mass="24573">MQNEQLKIFDKDGKQQGVATRKEVHKKGYWHETFHCWFISSEEGNNHLYFQLRSAAKKDYPGLLDVTAAGHLLVNESIHDGIREVREELGLNLSINDLFSLDVIKDCLVGEEFFDNEFCHVFLYEYQHRFNDFNLQKEEVSGIVKVKVIDFQELWFGNKKDILVEGFEVKESGEHVKIQKLVTKQGFVPHEDSYIERVLDLIKKYIYLK</sequence>
<dbReference type="Proteomes" id="UP000663981">
    <property type="component" value="Unassembled WGS sequence"/>
</dbReference>
<comment type="caution">
    <text evidence="2">The sequence shown here is derived from an EMBL/GenBank/DDBJ whole genome shotgun (WGS) entry which is preliminary data.</text>
</comment>
<evidence type="ECO:0000313" key="3">
    <source>
        <dbReference type="Proteomes" id="UP000663981"/>
    </source>
</evidence>
<dbReference type="InterPro" id="IPR015797">
    <property type="entry name" value="NUDIX_hydrolase-like_dom_sf"/>
</dbReference>
<dbReference type="EMBL" id="JAGDEL010000008">
    <property type="protein sequence ID" value="MBO1512557.1"/>
    <property type="molecule type" value="Genomic_DNA"/>
</dbReference>
<dbReference type="InterPro" id="IPR000086">
    <property type="entry name" value="NUDIX_hydrolase_dom"/>
</dbReference>
<proteinExistence type="predicted"/>
<feature type="domain" description="Nudix hydrolase" evidence="1">
    <location>
        <begin position="29"/>
        <end position="169"/>
    </location>
</feature>
<dbReference type="RefSeq" id="WP_207978681.1">
    <property type="nucleotide sequence ID" value="NZ_JAGDEL010000008.1"/>
</dbReference>
<organism evidence="2 3">
    <name type="scientific">Metabacillus bambusae</name>
    <dbReference type="NCBI Taxonomy" id="2795218"/>
    <lineage>
        <taxon>Bacteria</taxon>
        <taxon>Bacillati</taxon>
        <taxon>Bacillota</taxon>
        <taxon>Bacilli</taxon>
        <taxon>Bacillales</taxon>
        <taxon>Bacillaceae</taxon>
        <taxon>Metabacillus</taxon>
    </lineage>
</organism>
<evidence type="ECO:0000313" key="2">
    <source>
        <dbReference type="EMBL" id="MBO1512557.1"/>
    </source>
</evidence>
<evidence type="ECO:0000259" key="1">
    <source>
        <dbReference type="PROSITE" id="PS51462"/>
    </source>
</evidence>
<accession>A0ABS3N2Q1</accession>
<dbReference type="PROSITE" id="PS51462">
    <property type="entry name" value="NUDIX"/>
    <property type="match status" value="1"/>
</dbReference>
<dbReference type="PANTHER" id="PTHR10885">
    <property type="entry name" value="ISOPENTENYL-DIPHOSPHATE DELTA-ISOMERASE"/>
    <property type="match status" value="1"/>
</dbReference>
<keyword evidence="3" id="KW-1185">Reference proteome</keyword>
<dbReference type="SUPFAM" id="SSF55811">
    <property type="entry name" value="Nudix"/>
    <property type="match status" value="1"/>
</dbReference>
<protein>
    <submittedName>
        <fullName evidence="2">NUDIX domain-containing protein</fullName>
    </submittedName>
</protein>
<dbReference type="Gene3D" id="3.90.79.10">
    <property type="entry name" value="Nucleoside Triphosphate Pyrophosphohydrolase"/>
    <property type="match status" value="1"/>
</dbReference>
<name>A0ABS3N2Q1_9BACI</name>
<dbReference type="CDD" id="cd04692">
    <property type="entry name" value="NUDIX_Hydrolase"/>
    <property type="match status" value="1"/>
</dbReference>